<dbReference type="CDD" id="cd12167">
    <property type="entry name" value="2-Hacid_dh_8"/>
    <property type="match status" value="1"/>
</dbReference>
<dbReference type="GO" id="GO:0030267">
    <property type="term" value="F:glyoxylate reductase (NADPH) activity"/>
    <property type="evidence" value="ECO:0007669"/>
    <property type="project" value="TreeGrafter"/>
</dbReference>
<feature type="domain" description="D-isomer specific 2-hydroxyacid dehydrogenase catalytic" evidence="6">
    <location>
        <begin position="76"/>
        <end position="341"/>
    </location>
</feature>
<dbReference type="AlphaFoldDB" id="A0A846RS55"/>
<dbReference type="SUPFAM" id="SSF52283">
    <property type="entry name" value="Formate/glycerate dehydrogenase catalytic domain-like"/>
    <property type="match status" value="1"/>
</dbReference>
<organism evidence="8 9">
    <name type="scientific">Arthrobacter pigmenti</name>
    <dbReference type="NCBI Taxonomy" id="271432"/>
    <lineage>
        <taxon>Bacteria</taxon>
        <taxon>Bacillati</taxon>
        <taxon>Actinomycetota</taxon>
        <taxon>Actinomycetes</taxon>
        <taxon>Micrococcales</taxon>
        <taxon>Micrococcaceae</taxon>
        <taxon>Arthrobacter</taxon>
    </lineage>
</organism>
<dbReference type="GO" id="GO:0005829">
    <property type="term" value="C:cytosol"/>
    <property type="evidence" value="ECO:0007669"/>
    <property type="project" value="TreeGrafter"/>
</dbReference>
<evidence type="ECO:0000313" key="8">
    <source>
        <dbReference type="EMBL" id="NJC21141.1"/>
    </source>
</evidence>
<dbReference type="PROSITE" id="PS00670">
    <property type="entry name" value="D_2_HYDROXYACID_DH_2"/>
    <property type="match status" value="1"/>
</dbReference>
<accession>A0A846RS55</accession>
<dbReference type="PANTHER" id="PTHR10996:SF178">
    <property type="entry name" value="2-HYDROXYACID DEHYDROGENASE YGL185C-RELATED"/>
    <property type="match status" value="1"/>
</dbReference>
<gene>
    <name evidence="8" type="ORF">BJ994_000217</name>
</gene>
<feature type="region of interest" description="Disordered" evidence="5">
    <location>
        <begin position="1"/>
        <end position="22"/>
    </location>
</feature>
<feature type="domain" description="D-isomer specific 2-hydroxyacid dehydrogenase NAD-binding" evidence="7">
    <location>
        <begin position="136"/>
        <end position="311"/>
    </location>
</feature>
<dbReference type="Gene3D" id="3.40.50.720">
    <property type="entry name" value="NAD(P)-binding Rossmann-like Domain"/>
    <property type="match status" value="2"/>
</dbReference>
<evidence type="ECO:0000256" key="2">
    <source>
        <dbReference type="ARBA" id="ARBA00023002"/>
    </source>
</evidence>
<dbReference type="InterPro" id="IPR006139">
    <property type="entry name" value="D-isomer_2_OHA_DH_cat_dom"/>
</dbReference>
<protein>
    <submittedName>
        <fullName evidence="8">Phosphoglycerate dehydrogenase-like enzyme</fullName>
    </submittedName>
</protein>
<keyword evidence="2 4" id="KW-0560">Oxidoreductase</keyword>
<dbReference type="RefSeq" id="WP_167990547.1">
    <property type="nucleotide sequence ID" value="NZ_JAATJL010000001.1"/>
</dbReference>
<name>A0A846RS55_9MICC</name>
<keyword evidence="9" id="KW-1185">Reference proteome</keyword>
<evidence type="ECO:0000259" key="7">
    <source>
        <dbReference type="Pfam" id="PF02826"/>
    </source>
</evidence>
<dbReference type="InterPro" id="IPR006140">
    <property type="entry name" value="D-isomer_DH_NAD-bd"/>
</dbReference>
<dbReference type="Pfam" id="PF02826">
    <property type="entry name" value="2-Hacid_dh_C"/>
    <property type="match status" value="1"/>
</dbReference>
<reference evidence="8 9" key="1">
    <citation type="submission" date="2020-03" db="EMBL/GenBank/DDBJ databases">
        <title>Sequencing the genomes of 1000 actinobacteria strains.</title>
        <authorList>
            <person name="Klenk H.-P."/>
        </authorList>
    </citation>
    <scope>NUCLEOTIDE SEQUENCE [LARGE SCALE GENOMIC DNA]</scope>
    <source>
        <strain evidence="8 9">DSM 16403</strain>
    </source>
</reference>
<dbReference type="PANTHER" id="PTHR10996">
    <property type="entry name" value="2-HYDROXYACID DEHYDROGENASE-RELATED"/>
    <property type="match status" value="1"/>
</dbReference>
<evidence type="ECO:0000256" key="3">
    <source>
        <dbReference type="ARBA" id="ARBA00023027"/>
    </source>
</evidence>
<dbReference type="EMBL" id="JAATJL010000001">
    <property type="protein sequence ID" value="NJC21141.1"/>
    <property type="molecule type" value="Genomic_DNA"/>
</dbReference>
<dbReference type="InterPro" id="IPR029753">
    <property type="entry name" value="D-isomer_DH_CS"/>
</dbReference>
<evidence type="ECO:0000256" key="1">
    <source>
        <dbReference type="ARBA" id="ARBA00005854"/>
    </source>
</evidence>
<dbReference type="Proteomes" id="UP000547458">
    <property type="component" value="Unassembled WGS sequence"/>
</dbReference>
<evidence type="ECO:0000256" key="5">
    <source>
        <dbReference type="SAM" id="MobiDB-lite"/>
    </source>
</evidence>
<comment type="caution">
    <text evidence="8">The sequence shown here is derived from an EMBL/GenBank/DDBJ whole genome shotgun (WGS) entry which is preliminary data.</text>
</comment>
<dbReference type="SUPFAM" id="SSF51735">
    <property type="entry name" value="NAD(P)-binding Rossmann-fold domains"/>
    <property type="match status" value="1"/>
</dbReference>
<dbReference type="GO" id="GO:0051287">
    <property type="term" value="F:NAD binding"/>
    <property type="evidence" value="ECO:0007669"/>
    <property type="project" value="InterPro"/>
</dbReference>
<keyword evidence="3" id="KW-0520">NAD</keyword>
<evidence type="ECO:0000259" key="6">
    <source>
        <dbReference type="Pfam" id="PF00389"/>
    </source>
</evidence>
<dbReference type="GO" id="GO:0016618">
    <property type="term" value="F:hydroxypyruvate reductase [NAD(P)H] activity"/>
    <property type="evidence" value="ECO:0007669"/>
    <property type="project" value="TreeGrafter"/>
</dbReference>
<dbReference type="Pfam" id="PF00389">
    <property type="entry name" value="2-Hacid_dh"/>
    <property type="match status" value="1"/>
</dbReference>
<comment type="similarity">
    <text evidence="1 4">Belongs to the D-isomer specific 2-hydroxyacid dehydrogenase family.</text>
</comment>
<evidence type="ECO:0000256" key="4">
    <source>
        <dbReference type="RuleBase" id="RU003719"/>
    </source>
</evidence>
<dbReference type="InterPro" id="IPR050223">
    <property type="entry name" value="D-isomer_2-hydroxyacid_DH"/>
</dbReference>
<proteinExistence type="inferred from homology"/>
<evidence type="ECO:0000313" key="9">
    <source>
        <dbReference type="Proteomes" id="UP000547458"/>
    </source>
</evidence>
<sequence>MGHTDNAATPAPHNISDNPRPRTLLSIPEHEADAFFTAESWAELNELCDVVEARPDALQDLECFRDVAQGTSIFITAWGFPRLESERLELAPELRFVMHAASSIQTLVSDEFWAAGIPIAQAGDAMAPSVAELSLTFTLALLRRTPRFDHALRSGADWSDARTAASRPREISGARIGVIGASRTGRRYIDMCRALGAESTVYDPYIHEGDELRAYAADLPEVLSSCDVIAIHAPETPETRGLLGAAELAAIKDGGLLVNTARPALVDEDALYREVSSGRLDAALDVFGNEPLPAGDRWRNLPNVLLTPHLGGATVDSRHRAGWIVVSEVRRFLRGEPLQHALTSDRLKVMG</sequence>
<dbReference type="InterPro" id="IPR036291">
    <property type="entry name" value="NAD(P)-bd_dom_sf"/>
</dbReference>